<proteinExistence type="predicted"/>
<evidence type="ECO:0000313" key="1">
    <source>
        <dbReference type="EMBL" id="MXP36482.1"/>
    </source>
</evidence>
<evidence type="ECO:0000313" key="4">
    <source>
        <dbReference type="EMBL" id="MXP36950.1"/>
    </source>
</evidence>
<dbReference type="EMBL" id="WTYG01000011">
    <property type="protein sequence ID" value="MXP36950.1"/>
    <property type="molecule type" value="Genomic_DNA"/>
</dbReference>
<dbReference type="EMBL" id="WTYG01000009">
    <property type="protein sequence ID" value="MXP36925.1"/>
    <property type="molecule type" value="Genomic_DNA"/>
</dbReference>
<protein>
    <submittedName>
        <fullName evidence="4">Uncharacterized protein</fullName>
    </submittedName>
</protein>
<dbReference type="Proteomes" id="UP000439914">
    <property type="component" value="Unassembled WGS sequence"/>
</dbReference>
<name>A0A6I4UDH6_9SPHN</name>
<reference evidence="4 5" key="1">
    <citation type="submission" date="2019-12" db="EMBL/GenBank/DDBJ databases">
        <title>Genomic-based taxomic classification of the family Erythrobacteraceae.</title>
        <authorList>
            <person name="Xu L."/>
        </authorList>
    </citation>
    <scope>NUCLEOTIDE SEQUENCE [LARGE SCALE GENOMIC DNA]</scope>
    <source>
        <strain evidence="4 5">CGMCC 1.8703</strain>
    </source>
</reference>
<dbReference type="AlphaFoldDB" id="A0A6I4UDH6"/>
<evidence type="ECO:0000313" key="5">
    <source>
        <dbReference type="Proteomes" id="UP000439914"/>
    </source>
</evidence>
<evidence type="ECO:0000313" key="2">
    <source>
        <dbReference type="EMBL" id="MXP36908.1"/>
    </source>
</evidence>
<organism evidence="4 5">
    <name type="scientific">Qipengyuania citrea</name>
    <dbReference type="NCBI Taxonomy" id="225971"/>
    <lineage>
        <taxon>Bacteria</taxon>
        <taxon>Pseudomonadati</taxon>
        <taxon>Pseudomonadota</taxon>
        <taxon>Alphaproteobacteria</taxon>
        <taxon>Sphingomonadales</taxon>
        <taxon>Erythrobacteraceae</taxon>
        <taxon>Qipengyuania</taxon>
    </lineage>
</organism>
<accession>A0A6I4UDH6</accession>
<evidence type="ECO:0000313" key="3">
    <source>
        <dbReference type="EMBL" id="MXP36925.1"/>
    </source>
</evidence>
<gene>
    <name evidence="1" type="ORF">GRI55_11980</name>
    <name evidence="2" type="ORF">GRI55_14250</name>
    <name evidence="3" type="ORF">GRI55_14335</name>
    <name evidence="4" type="ORF">GRI55_14475</name>
</gene>
<dbReference type="RefSeq" id="WP_063510799.1">
    <property type="nucleotide sequence ID" value="NZ_JAINWE010000025.1"/>
</dbReference>
<dbReference type="EMBL" id="WTYG01000009">
    <property type="protein sequence ID" value="MXP36908.1"/>
    <property type="molecule type" value="Genomic_DNA"/>
</dbReference>
<dbReference type="EMBL" id="WTYG01000004">
    <property type="protein sequence ID" value="MXP36482.1"/>
    <property type="molecule type" value="Genomic_DNA"/>
</dbReference>
<sequence>MRKVREKIMARAMISRSCANFLSDVDVKPGIAQSGGALNKHQHHKIRFRSKYDCWSETDIVLEKRGSLLAGSMEHARFAKRATLDLEYRWFRFRESRNGFSMLAIWDKELPATICAAGSSGNYRLLELVDFSDFKPLFFVRSNPVVHSLKNVTRMRRNPEMQRSGGERRRCKALLVTMKDEWSKSFWGYWSPEKGYLSTMDAP</sequence>
<comment type="caution">
    <text evidence="4">The sequence shown here is derived from an EMBL/GenBank/DDBJ whole genome shotgun (WGS) entry which is preliminary data.</text>
</comment>